<dbReference type="InterPro" id="IPR036691">
    <property type="entry name" value="Endo/exonu/phosph_ase_sf"/>
</dbReference>
<name>A0A8X6K0T4_9ARAC</name>
<dbReference type="PANTHER" id="PTHR36688:SF1">
    <property type="entry name" value="ENDONUCLEASE_EXONUCLEASE_PHOSPHATASE DOMAIN-CONTAINING PROTEIN"/>
    <property type="match status" value="1"/>
</dbReference>
<dbReference type="InterPro" id="IPR000477">
    <property type="entry name" value="RT_dom"/>
</dbReference>
<dbReference type="GO" id="GO:0003964">
    <property type="term" value="F:RNA-directed DNA polymerase activity"/>
    <property type="evidence" value="ECO:0007669"/>
    <property type="project" value="UniProtKB-KW"/>
</dbReference>
<dbReference type="SUPFAM" id="SSF56219">
    <property type="entry name" value="DNase I-like"/>
    <property type="match status" value="1"/>
</dbReference>
<dbReference type="EMBL" id="BMAV01026722">
    <property type="protein sequence ID" value="GFS52786.1"/>
    <property type="molecule type" value="Genomic_DNA"/>
</dbReference>
<dbReference type="PANTHER" id="PTHR36688">
    <property type="entry name" value="ENDO/EXONUCLEASE/PHOSPHATASE DOMAIN-CONTAINING PROTEIN"/>
    <property type="match status" value="1"/>
</dbReference>
<dbReference type="InterPro" id="IPR043502">
    <property type="entry name" value="DNA/RNA_pol_sf"/>
</dbReference>
<feature type="region of interest" description="Disordered" evidence="1">
    <location>
        <begin position="209"/>
        <end position="242"/>
    </location>
</feature>
<gene>
    <name evidence="3" type="primary">RTase</name>
    <name evidence="3" type="ORF">TNIN_420071</name>
</gene>
<keyword evidence="3" id="KW-0695">RNA-directed DNA polymerase</keyword>
<feature type="compositionally biased region" description="Polar residues" evidence="1">
    <location>
        <begin position="215"/>
        <end position="237"/>
    </location>
</feature>
<keyword evidence="3" id="KW-0808">Transferase</keyword>
<reference evidence="3" key="1">
    <citation type="submission" date="2020-08" db="EMBL/GenBank/DDBJ databases">
        <title>Multicomponent nature underlies the extraordinary mechanical properties of spider dragline silk.</title>
        <authorList>
            <person name="Kono N."/>
            <person name="Nakamura H."/>
            <person name="Mori M."/>
            <person name="Yoshida Y."/>
            <person name="Ohtoshi R."/>
            <person name="Malay A.D."/>
            <person name="Moran D.A.P."/>
            <person name="Tomita M."/>
            <person name="Numata K."/>
            <person name="Arakawa K."/>
        </authorList>
    </citation>
    <scope>NUCLEOTIDE SEQUENCE</scope>
</reference>
<proteinExistence type="predicted"/>
<keyword evidence="4" id="KW-1185">Reference proteome</keyword>
<protein>
    <submittedName>
        <fullName evidence="3">Probable RNA-directed DNA polymerase from transposon BS</fullName>
    </submittedName>
</protein>
<organism evidence="3 4">
    <name type="scientific">Trichonephila inaurata madagascariensis</name>
    <dbReference type="NCBI Taxonomy" id="2747483"/>
    <lineage>
        <taxon>Eukaryota</taxon>
        <taxon>Metazoa</taxon>
        <taxon>Ecdysozoa</taxon>
        <taxon>Arthropoda</taxon>
        <taxon>Chelicerata</taxon>
        <taxon>Arachnida</taxon>
        <taxon>Araneae</taxon>
        <taxon>Araneomorphae</taxon>
        <taxon>Entelegynae</taxon>
        <taxon>Araneoidea</taxon>
        <taxon>Nephilidae</taxon>
        <taxon>Trichonephila</taxon>
        <taxon>Trichonephila inaurata</taxon>
    </lineage>
</organism>
<sequence>MIRTSSGRNTFKIISWNADGVLNKIDELAEYLAENDPDVIALQETFLRPCLDLNIANYTTHRNDRMTDRGGGTAILVKNSIPHHSIQINTNMVETTTILIESHLNNAAICSLYKPPRPQASNLISDLLKIFRNRTQCINVGDYNAKHTSWSATTVNNPAGTALARFIQTSGFLLTAPNSSTRVPNRGRTATLDFGISCGLNDVTAEAQDVGEEPPTQSLAEDPIPSSQGGDQPNSKVHSIRPEKIKRACVRLPTEGCRHRHRITPQACSRQQQQEEHPLPPLDFRGLVYGTKEKADLFVDNLEESFTENRTPYGDDHIDKVDRYVRNFLSNYNTPVRPLTSPSKICDIISKLKVHKAPGHDQIRNISLKSLPMNAITYLTKIFNKGLLLQYIPQIWKHCTITLLPKKNKNPKFPLNYRPISLIACVAKLFEKIILFRIQAFADTHHLIPDFQHGFRKETSTSHQYTTNKIIDGFNKQRTTGGVFLDVEKALDRVWHNGLIYKLIQTNFSLPDQNYP</sequence>
<dbReference type="Gene3D" id="3.60.10.10">
    <property type="entry name" value="Endonuclease/exonuclease/phosphatase"/>
    <property type="match status" value="1"/>
</dbReference>
<dbReference type="Pfam" id="PF03372">
    <property type="entry name" value="Exo_endo_phos"/>
    <property type="match status" value="1"/>
</dbReference>
<dbReference type="Proteomes" id="UP000886998">
    <property type="component" value="Unassembled WGS sequence"/>
</dbReference>
<dbReference type="PROSITE" id="PS50878">
    <property type="entry name" value="RT_POL"/>
    <property type="match status" value="1"/>
</dbReference>
<accession>A0A8X6K0T4</accession>
<keyword evidence="3" id="KW-0548">Nucleotidyltransferase</keyword>
<evidence type="ECO:0000313" key="4">
    <source>
        <dbReference type="Proteomes" id="UP000886998"/>
    </source>
</evidence>
<dbReference type="InterPro" id="IPR005135">
    <property type="entry name" value="Endo/exonuclease/phosphatase"/>
</dbReference>
<comment type="caution">
    <text evidence="3">The sequence shown here is derived from an EMBL/GenBank/DDBJ whole genome shotgun (WGS) entry which is preliminary data.</text>
</comment>
<dbReference type="OrthoDB" id="6437408at2759"/>
<dbReference type="InterPro" id="IPR052560">
    <property type="entry name" value="RdDP_mobile_element"/>
</dbReference>
<evidence type="ECO:0000256" key="1">
    <source>
        <dbReference type="SAM" id="MobiDB-lite"/>
    </source>
</evidence>
<dbReference type="AlphaFoldDB" id="A0A8X6K0T4"/>
<evidence type="ECO:0000313" key="3">
    <source>
        <dbReference type="EMBL" id="GFS52786.1"/>
    </source>
</evidence>
<dbReference type="SUPFAM" id="SSF56672">
    <property type="entry name" value="DNA/RNA polymerases"/>
    <property type="match status" value="1"/>
</dbReference>
<dbReference type="Pfam" id="PF00078">
    <property type="entry name" value="RVT_1"/>
    <property type="match status" value="1"/>
</dbReference>
<feature type="domain" description="Reverse transcriptase" evidence="2">
    <location>
        <begin position="385"/>
        <end position="516"/>
    </location>
</feature>
<evidence type="ECO:0000259" key="2">
    <source>
        <dbReference type="PROSITE" id="PS50878"/>
    </source>
</evidence>